<gene>
    <name evidence="10" type="ORF">IW245_007390</name>
</gene>
<dbReference type="GO" id="GO:0005886">
    <property type="term" value="C:plasma membrane"/>
    <property type="evidence" value="ECO:0007669"/>
    <property type="project" value="TreeGrafter"/>
</dbReference>
<dbReference type="InterPro" id="IPR013685">
    <property type="entry name" value="POTRA_FtsQ_type"/>
</dbReference>
<sequence>MPRRWQLVRARREAVPVSVRRFAARARQRRLNTARPWLFVVGGTAVAALLAWGVYGSPLLSVSEVRVEGAAILTPEQVREAAHVVPGTPLARIDTDGVVRRVAALAPVDRVDVSRSWPSAVVVTVTERRPLAVVPQDTSFGLLDHQGVLFQVVAARPAGLPLLRLPSPGPSDPTTQAALRVLSALSPELRSQLGTLEAESVTRIRLELAKGRSVVWGDAEDSDKKSKTATLLLGRPGAVIDVSAPDFPVMR</sequence>
<evidence type="ECO:0000259" key="9">
    <source>
        <dbReference type="PROSITE" id="PS51779"/>
    </source>
</evidence>
<keyword evidence="11" id="KW-1185">Reference proteome</keyword>
<keyword evidence="7" id="KW-0131">Cell cycle</keyword>
<dbReference type="InterPro" id="IPR005548">
    <property type="entry name" value="Cell_div_FtsQ/DivIB_C"/>
</dbReference>
<keyword evidence="3 10" id="KW-0132">Cell division</keyword>
<evidence type="ECO:0000256" key="8">
    <source>
        <dbReference type="SAM" id="Phobius"/>
    </source>
</evidence>
<dbReference type="AlphaFoldDB" id="A0A8J7GZD2"/>
<evidence type="ECO:0000313" key="11">
    <source>
        <dbReference type="Proteomes" id="UP000622552"/>
    </source>
</evidence>
<evidence type="ECO:0000256" key="7">
    <source>
        <dbReference type="ARBA" id="ARBA00023306"/>
    </source>
</evidence>
<dbReference type="Pfam" id="PF03799">
    <property type="entry name" value="FtsQ_DivIB_C"/>
    <property type="match status" value="1"/>
</dbReference>
<evidence type="ECO:0000313" key="10">
    <source>
        <dbReference type="EMBL" id="MBG6141196.1"/>
    </source>
</evidence>
<accession>A0A8J7GZD2</accession>
<evidence type="ECO:0000256" key="2">
    <source>
        <dbReference type="ARBA" id="ARBA00022475"/>
    </source>
</evidence>
<protein>
    <submittedName>
        <fullName evidence="10">Cell division protein FtsQ</fullName>
    </submittedName>
</protein>
<organism evidence="10 11">
    <name type="scientific">Longispora fulva</name>
    <dbReference type="NCBI Taxonomy" id="619741"/>
    <lineage>
        <taxon>Bacteria</taxon>
        <taxon>Bacillati</taxon>
        <taxon>Actinomycetota</taxon>
        <taxon>Actinomycetes</taxon>
        <taxon>Micromonosporales</taxon>
        <taxon>Micromonosporaceae</taxon>
        <taxon>Longispora</taxon>
    </lineage>
</organism>
<dbReference type="GO" id="GO:0051301">
    <property type="term" value="P:cell division"/>
    <property type="evidence" value="ECO:0007669"/>
    <property type="project" value="UniProtKB-KW"/>
</dbReference>
<dbReference type="Proteomes" id="UP000622552">
    <property type="component" value="Unassembled WGS sequence"/>
</dbReference>
<evidence type="ECO:0000256" key="1">
    <source>
        <dbReference type="ARBA" id="ARBA00004370"/>
    </source>
</evidence>
<reference evidence="10" key="1">
    <citation type="submission" date="2020-11" db="EMBL/GenBank/DDBJ databases">
        <title>Sequencing the genomes of 1000 actinobacteria strains.</title>
        <authorList>
            <person name="Klenk H.-P."/>
        </authorList>
    </citation>
    <scope>NUCLEOTIDE SEQUENCE</scope>
    <source>
        <strain evidence="10">DSM 45356</strain>
    </source>
</reference>
<name>A0A8J7GZD2_9ACTN</name>
<dbReference type="InterPro" id="IPR034746">
    <property type="entry name" value="POTRA"/>
</dbReference>
<dbReference type="Gene3D" id="3.10.20.310">
    <property type="entry name" value="membrane protein fhac"/>
    <property type="match status" value="1"/>
</dbReference>
<dbReference type="PANTHER" id="PTHR37820">
    <property type="entry name" value="CELL DIVISION PROTEIN DIVIB"/>
    <property type="match status" value="1"/>
</dbReference>
<comment type="caution">
    <text evidence="10">The sequence shown here is derived from an EMBL/GenBank/DDBJ whole genome shotgun (WGS) entry which is preliminary data.</text>
</comment>
<comment type="subcellular location">
    <subcellularLocation>
        <location evidence="1">Membrane</location>
    </subcellularLocation>
</comment>
<dbReference type="Pfam" id="PF08478">
    <property type="entry name" value="POTRA_1"/>
    <property type="match status" value="1"/>
</dbReference>
<proteinExistence type="predicted"/>
<evidence type="ECO:0000256" key="4">
    <source>
        <dbReference type="ARBA" id="ARBA00022692"/>
    </source>
</evidence>
<evidence type="ECO:0000256" key="3">
    <source>
        <dbReference type="ARBA" id="ARBA00022618"/>
    </source>
</evidence>
<dbReference type="InterPro" id="IPR050487">
    <property type="entry name" value="FtsQ_DivIB"/>
</dbReference>
<dbReference type="EMBL" id="JADOUF010000001">
    <property type="protein sequence ID" value="MBG6141196.1"/>
    <property type="molecule type" value="Genomic_DNA"/>
</dbReference>
<feature type="transmembrane region" description="Helical" evidence="8">
    <location>
        <begin position="37"/>
        <end position="55"/>
    </location>
</feature>
<keyword evidence="5 8" id="KW-1133">Transmembrane helix</keyword>
<dbReference type="RefSeq" id="WP_197007652.1">
    <property type="nucleotide sequence ID" value="NZ_BONS01000030.1"/>
</dbReference>
<dbReference type="PANTHER" id="PTHR37820:SF1">
    <property type="entry name" value="CELL DIVISION PROTEIN FTSQ"/>
    <property type="match status" value="1"/>
</dbReference>
<feature type="domain" description="POTRA" evidence="9">
    <location>
        <begin position="60"/>
        <end position="128"/>
    </location>
</feature>
<keyword evidence="6 8" id="KW-0472">Membrane</keyword>
<keyword evidence="4 8" id="KW-0812">Transmembrane</keyword>
<dbReference type="PROSITE" id="PS51779">
    <property type="entry name" value="POTRA"/>
    <property type="match status" value="1"/>
</dbReference>
<keyword evidence="2" id="KW-1003">Cell membrane</keyword>
<evidence type="ECO:0000256" key="5">
    <source>
        <dbReference type="ARBA" id="ARBA00022989"/>
    </source>
</evidence>
<evidence type="ECO:0000256" key="6">
    <source>
        <dbReference type="ARBA" id="ARBA00023136"/>
    </source>
</evidence>